<protein>
    <submittedName>
        <fullName evidence="6">GxGYxY motif-containing protein</fullName>
    </submittedName>
</protein>
<feature type="chain" id="PRO_5020351933" evidence="1">
    <location>
        <begin position="25"/>
        <end position="514"/>
    </location>
</feature>
<evidence type="ECO:0000313" key="7">
    <source>
        <dbReference type="Proteomes" id="UP000295573"/>
    </source>
</evidence>
<dbReference type="Gene3D" id="3.20.20.490">
    <property type="entry name" value="GxGYxYP glycoside hydrolase, C-terminal domain"/>
    <property type="match status" value="1"/>
</dbReference>
<dbReference type="PANTHER" id="PTHR37321">
    <property type="entry name" value="EXPORTED PROTEIN-RELATED"/>
    <property type="match status" value="1"/>
</dbReference>
<dbReference type="PROSITE" id="PS51257">
    <property type="entry name" value="PROKAR_LIPOPROTEIN"/>
    <property type="match status" value="1"/>
</dbReference>
<feature type="domain" description="GxGYxYP putative glycoside hydrolase C-terminal" evidence="2">
    <location>
        <begin position="284"/>
        <end position="509"/>
    </location>
</feature>
<evidence type="ECO:0000259" key="5">
    <source>
        <dbReference type="Pfam" id="PF20958"/>
    </source>
</evidence>
<keyword evidence="7" id="KW-1185">Reference proteome</keyword>
<evidence type="ECO:0000313" key="6">
    <source>
        <dbReference type="EMBL" id="TCO41476.1"/>
    </source>
</evidence>
<feature type="domain" description="GxGYxYP putative glycoside hydrolase second N-terminal" evidence="4">
    <location>
        <begin position="116"/>
        <end position="180"/>
    </location>
</feature>
<dbReference type="PANTHER" id="PTHR37321:SF1">
    <property type="entry name" value="EXPORTED PROTEIN"/>
    <property type="match status" value="1"/>
</dbReference>
<reference evidence="6 7" key="1">
    <citation type="journal article" date="2015" name="Stand. Genomic Sci.">
        <title>Genomic Encyclopedia of Bacterial and Archaeal Type Strains, Phase III: the genomes of soil and plant-associated and newly described type strains.</title>
        <authorList>
            <person name="Whitman W.B."/>
            <person name="Woyke T."/>
            <person name="Klenk H.P."/>
            <person name="Zhou Y."/>
            <person name="Lilburn T.G."/>
            <person name="Beck B.J."/>
            <person name="De Vos P."/>
            <person name="Vandamme P."/>
            <person name="Eisen J.A."/>
            <person name="Garrity G."/>
            <person name="Hugenholtz P."/>
            <person name="Kyrpides N.C."/>
        </authorList>
    </citation>
    <scope>NUCLEOTIDE SEQUENCE [LARGE SCALE GENOMIC DNA]</scope>
    <source>
        <strain evidence="6 7">VKM Ac-2541</strain>
    </source>
</reference>
<feature type="signal peptide" evidence="1">
    <location>
        <begin position="1"/>
        <end position="24"/>
    </location>
</feature>
<dbReference type="Pfam" id="PF14323">
    <property type="entry name" value="GxGYxYP_C"/>
    <property type="match status" value="1"/>
</dbReference>
<dbReference type="Pfam" id="PF16216">
    <property type="entry name" value="GxGYxYP_N"/>
    <property type="match status" value="1"/>
</dbReference>
<dbReference type="InterPro" id="IPR048310">
    <property type="entry name" value="GxGYxYP_N_2nd"/>
</dbReference>
<dbReference type="InterPro" id="IPR032626">
    <property type="entry name" value="GxGYxYP_N_1st"/>
</dbReference>
<proteinExistence type="predicted"/>
<dbReference type="AlphaFoldDB" id="A0A4R2IBH9"/>
<keyword evidence="1" id="KW-0732">Signal</keyword>
<evidence type="ECO:0000259" key="4">
    <source>
        <dbReference type="Pfam" id="PF20957"/>
    </source>
</evidence>
<name>A0A4R2IBH9_9ACTN</name>
<comment type="caution">
    <text evidence="6">The sequence shown here is derived from an EMBL/GenBank/DDBJ whole genome shotgun (WGS) entry which is preliminary data.</text>
</comment>
<feature type="domain" description="GxGYxYP putative glycoside hydrolase first N-terminal" evidence="3">
    <location>
        <begin position="55"/>
        <end position="114"/>
    </location>
</feature>
<dbReference type="RefSeq" id="WP_132155944.1">
    <property type="nucleotide sequence ID" value="NZ_SLWR01000015.1"/>
</dbReference>
<feature type="domain" description="GxGYxYP putative glycoside hydrolase third N-terminal" evidence="5">
    <location>
        <begin position="185"/>
        <end position="266"/>
    </location>
</feature>
<dbReference type="InterPro" id="IPR048309">
    <property type="entry name" value="GxGYxYP_N_3rd"/>
</dbReference>
<evidence type="ECO:0000259" key="3">
    <source>
        <dbReference type="Pfam" id="PF16216"/>
    </source>
</evidence>
<dbReference type="OrthoDB" id="3799094at2"/>
<dbReference type="InterPro" id="IPR025832">
    <property type="entry name" value="GxGYxYP_C"/>
</dbReference>
<evidence type="ECO:0000259" key="2">
    <source>
        <dbReference type="Pfam" id="PF14323"/>
    </source>
</evidence>
<evidence type="ECO:0000256" key="1">
    <source>
        <dbReference type="SAM" id="SignalP"/>
    </source>
</evidence>
<accession>A0A4R2IBH9</accession>
<dbReference type="EMBL" id="SLWR01000015">
    <property type="protein sequence ID" value="TCO41476.1"/>
    <property type="molecule type" value="Genomic_DNA"/>
</dbReference>
<dbReference type="Pfam" id="PF20958">
    <property type="entry name" value="GxGYxYP_N_3rd"/>
    <property type="match status" value="1"/>
</dbReference>
<dbReference type="Pfam" id="PF20957">
    <property type="entry name" value="GxGYxYP_N_2nd"/>
    <property type="match status" value="1"/>
</dbReference>
<dbReference type="Proteomes" id="UP000295573">
    <property type="component" value="Unassembled WGS sequence"/>
</dbReference>
<dbReference type="InterPro" id="IPR038410">
    <property type="entry name" value="GxGYxYP_C_sf"/>
</dbReference>
<sequence length="514" mass="55419">MKRRLLVAITGLAMACSALVPATASTTAPAAAVALPQGTSLRSLAAIPSANLTGRADGVLVASLQGLVAKSSPDQIFIDEGGPGAAWLSDLQTTYGITVSAATSSSDLLRKFKKYVRGYLLYDYAANPQSVNVATSLSGPLHALPVDRSQEAQVRALGITSELMDVSDKTEKWAYSNYKSLFSTTIAAELNPEISYHLRDYATLTNAFTFYDGVTSWRRKVLADLAPGATLMGYGNSESDMIKQASEQGVTSIPSDVAPNLAALSSVRGVDLRQKPLPAATTAKKHYVSFVISDGDNVAYNLWSMKEYRDSPDRGFSDVGYGISPSLADLAPSAMASYYRDALRGATSEDFIAGPSGTGYTYPSRMPSADLDRYVTRMNSYLGRADLGIVEILEDQNVFNRGSLWTKFLSQPNTDALFYFGPDANGGINWYDGKPVVAQRDVLWQGLTEEQQLIDNINSRPADPTSADGYTLVLVHVWTKNLTAIKTVVQGLDPDVEVVTPTELVQLIKENKAR</sequence>
<organism evidence="6 7">
    <name type="scientific">Kribbella antiqua</name>
    <dbReference type="NCBI Taxonomy" id="2512217"/>
    <lineage>
        <taxon>Bacteria</taxon>
        <taxon>Bacillati</taxon>
        <taxon>Actinomycetota</taxon>
        <taxon>Actinomycetes</taxon>
        <taxon>Propionibacteriales</taxon>
        <taxon>Kribbellaceae</taxon>
        <taxon>Kribbella</taxon>
    </lineage>
</organism>
<gene>
    <name evidence="6" type="ORF">EV646_11517</name>
</gene>